<dbReference type="SUPFAM" id="SSF118352">
    <property type="entry name" value="HSP33 redox switch-like"/>
    <property type="match status" value="1"/>
</dbReference>
<dbReference type="OrthoDB" id="550012at2759"/>
<dbReference type="InterPro" id="IPR016154">
    <property type="entry name" value="Heat_shock_Hsp33_C"/>
</dbReference>
<name>G0QPI5_ICHMU</name>
<sequence>MILQIQQDHIIKGFSVEKNFRIVFTENTQLLQNAIGEERIKVIVKFNNYEFYTESMANGEARGFVHKYEKNTQKENVLIISKIKYGFTQQQLSSIQLQFNENLQWINFSGKSIEDFYLQSDQIQNFCDLYTSFDINQRSFGYMIQAMPDCKKYYLEEIHKQILQNNQYICVKYNGLNYSNIHDLLYNQLNIKDIQYLRYPVQFYCRCSKSNIMSLILQLGKQTLKDMQNK</sequence>
<dbReference type="GeneID" id="14909041"/>
<dbReference type="InterPro" id="IPR000397">
    <property type="entry name" value="Heat_shock_Hsp33"/>
</dbReference>
<dbReference type="GO" id="GO:0044183">
    <property type="term" value="F:protein folding chaperone"/>
    <property type="evidence" value="ECO:0007669"/>
    <property type="project" value="TreeGrafter"/>
</dbReference>
<evidence type="ECO:0000313" key="7">
    <source>
        <dbReference type="Proteomes" id="UP000008983"/>
    </source>
</evidence>
<organism evidence="6 7">
    <name type="scientific">Ichthyophthirius multifiliis</name>
    <name type="common">White spot disease agent</name>
    <name type="synonym">Ich</name>
    <dbReference type="NCBI Taxonomy" id="5932"/>
    <lineage>
        <taxon>Eukaryota</taxon>
        <taxon>Sar</taxon>
        <taxon>Alveolata</taxon>
        <taxon>Ciliophora</taxon>
        <taxon>Intramacronucleata</taxon>
        <taxon>Oligohymenophorea</taxon>
        <taxon>Hymenostomatida</taxon>
        <taxon>Ophryoglenina</taxon>
        <taxon>Ichthyophthirius</taxon>
    </lineage>
</organism>
<dbReference type="Proteomes" id="UP000008983">
    <property type="component" value="Unassembled WGS sequence"/>
</dbReference>
<keyword evidence="1" id="KW-0963">Cytoplasm</keyword>
<accession>G0QPI5</accession>
<evidence type="ECO:0000256" key="1">
    <source>
        <dbReference type="ARBA" id="ARBA00022490"/>
    </source>
</evidence>
<keyword evidence="7" id="KW-1185">Reference proteome</keyword>
<dbReference type="Gene3D" id="3.55.30.10">
    <property type="entry name" value="Hsp33 domain"/>
    <property type="match status" value="1"/>
</dbReference>
<evidence type="ECO:0000256" key="4">
    <source>
        <dbReference type="ARBA" id="ARBA00023186"/>
    </source>
</evidence>
<keyword evidence="5" id="KW-0676">Redox-active center</keyword>
<reference evidence="6 7" key="1">
    <citation type="submission" date="2011-07" db="EMBL/GenBank/DDBJ databases">
        <authorList>
            <person name="Coyne R."/>
            <person name="Brami D."/>
            <person name="Johnson J."/>
            <person name="Hostetler J."/>
            <person name="Hannick L."/>
            <person name="Clark T."/>
            <person name="Cassidy-Hanley D."/>
            <person name="Inman J."/>
        </authorList>
    </citation>
    <scope>NUCLEOTIDE SEQUENCE [LARGE SCALE GENOMIC DNA]</scope>
    <source>
        <strain evidence="6 7">G5</strain>
    </source>
</reference>
<dbReference type="InParanoid" id="G0QPI5"/>
<dbReference type="RefSeq" id="XP_004036850.1">
    <property type="nucleotide sequence ID" value="XM_004036802.1"/>
</dbReference>
<evidence type="ECO:0000313" key="6">
    <source>
        <dbReference type="EMBL" id="EGR32864.1"/>
    </source>
</evidence>
<dbReference type="InterPro" id="IPR016153">
    <property type="entry name" value="Heat_shock_Hsp33_N"/>
</dbReference>
<dbReference type="AlphaFoldDB" id="G0QPI5"/>
<dbReference type="GO" id="GO:0051082">
    <property type="term" value="F:unfolded protein binding"/>
    <property type="evidence" value="ECO:0007669"/>
    <property type="project" value="InterPro"/>
</dbReference>
<dbReference type="eggNOG" id="ENOG502R2KQ">
    <property type="taxonomic scope" value="Eukaryota"/>
</dbReference>
<dbReference type="GO" id="GO:0005737">
    <property type="term" value="C:cytoplasm"/>
    <property type="evidence" value="ECO:0007669"/>
    <property type="project" value="InterPro"/>
</dbReference>
<dbReference type="Pfam" id="PF01430">
    <property type="entry name" value="HSP33"/>
    <property type="match status" value="1"/>
</dbReference>
<dbReference type="SUPFAM" id="SSF64397">
    <property type="entry name" value="Hsp33 domain"/>
    <property type="match status" value="1"/>
</dbReference>
<protein>
    <submittedName>
        <fullName evidence="6">Uncharacterized protein</fullName>
    </submittedName>
</protein>
<dbReference type="EMBL" id="GL983561">
    <property type="protein sequence ID" value="EGR32864.1"/>
    <property type="molecule type" value="Genomic_DNA"/>
</dbReference>
<evidence type="ECO:0000256" key="5">
    <source>
        <dbReference type="ARBA" id="ARBA00023284"/>
    </source>
</evidence>
<evidence type="ECO:0000256" key="2">
    <source>
        <dbReference type="ARBA" id="ARBA00022833"/>
    </source>
</evidence>
<dbReference type="PANTHER" id="PTHR30111:SF1">
    <property type="entry name" value="33 KDA CHAPERONIN"/>
    <property type="match status" value="1"/>
</dbReference>
<evidence type="ECO:0000256" key="3">
    <source>
        <dbReference type="ARBA" id="ARBA00023157"/>
    </source>
</evidence>
<dbReference type="PANTHER" id="PTHR30111">
    <property type="entry name" value="33 KDA CHAPERONIN"/>
    <property type="match status" value="1"/>
</dbReference>
<keyword evidence="2" id="KW-0862">Zinc</keyword>
<keyword evidence="4" id="KW-0143">Chaperone</keyword>
<keyword evidence="3" id="KW-1015">Disulfide bond</keyword>
<dbReference type="GO" id="GO:0042026">
    <property type="term" value="P:protein refolding"/>
    <property type="evidence" value="ECO:0007669"/>
    <property type="project" value="TreeGrafter"/>
</dbReference>
<gene>
    <name evidence="6" type="ORF">IMG5_068410</name>
</gene>
<proteinExistence type="predicted"/>
<feature type="non-terminal residue" evidence="6">
    <location>
        <position position="230"/>
    </location>
</feature>